<dbReference type="PANTHER" id="PTHR22950:SF668">
    <property type="entry name" value="AMINO ACID TRANSPORTER (EUROFUNG)"/>
    <property type="match status" value="1"/>
</dbReference>
<dbReference type="Gene3D" id="1.20.1740.10">
    <property type="entry name" value="Amino acid/polyamine transporter I"/>
    <property type="match status" value="1"/>
</dbReference>
<evidence type="ECO:0000256" key="6">
    <source>
        <dbReference type="SAM" id="MobiDB-lite"/>
    </source>
</evidence>
<name>A0A3M7IC27_HORWE</name>
<gene>
    <name evidence="9" type="ORF">D0859_12957</name>
</gene>
<feature type="domain" description="Amino acid transporter transmembrane" evidence="8">
    <location>
        <begin position="121"/>
        <end position="251"/>
    </location>
</feature>
<feature type="transmembrane region" description="Helical" evidence="7">
    <location>
        <begin position="504"/>
        <end position="526"/>
    </location>
</feature>
<reference evidence="9 10" key="1">
    <citation type="journal article" date="2018" name="BMC Genomics">
        <title>Genomic evidence for intraspecific hybridization in a clonal and extremely halotolerant yeast.</title>
        <authorList>
            <person name="Gostincar C."/>
            <person name="Stajich J.E."/>
            <person name="Zupancic J."/>
            <person name="Zalar P."/>
            <person name="Gunde-Cimerman N."/>
        </authorList>
    </citation>
    <scope>NUCLEOTIDE SEQUENCE [LARGE SCALE GENOMIC DNA]</scope>
    <source>
        <strain evidence="9 10">EXF-120</strain>
    </source>
</reference>
<feature type="transmembrane region" description="Helical" evidence="7">
    <location>
        <begin position="360"/>
        <end position="380"/>
    </location>
</feature>
<dbReference type="Proteomes" id="UP000281677">
    <property type="component" value="Unassembled WGS sequence"/>
</dbReference>
<dbReference type="PANTHER" id="PTHR22950">
    <property type="entry name" value="AMINO ACID TRANSPORTER"/>
    <property type="match status" value="1"/>
</dbReference>
<dbReference type="VEuPathDB" id="FungiDB:BTJ68_08424"/>
<evidence type="ECO:0000256" key="3">
    <source>
        <dbReference type="ARBA" id="ARBA00022692"/>
    </source>
</evidence>
<dbReference type="EMBL" id="QWIT01000519">
    <property type="protein sequence ID" value="RMZ23008.1"/>
    <property type="molecule type" value="Genomic_DNA"/>
</dbReference>
<sequence length="548" mass="59257">MAGSIGPASSTTDNMRDQPRENSEHGDNPSRLPIMREGDRDSTDIPCSSTSPQTPGAKKTAEDDVLAVIPTNRSHAASTHGDVESGTQHKEEPDSASPRNPSHAEGTVIETQAQETVHYATMSWWHTALVMIAETISLGILSLPSALATLRYIPGILLLLTLGLLSWYTGTIIYEIKIRHFGTIHSYADIFALWLGKRAGRWFGEVVTNLMLVFIVAAHIVTFSVMMNVLTEGREEGRGMCTCLSILLATFTALVSIAATPPHPLPPDYAIPPTNLAQTTLAQRTLSLSSLILAYNGQIAYPSLLTEMHHPQRDFPKALRVLILTTTGLYVLIATLIYHFAGSEVASPALGSAPPLGRKIAYGLAIPTIVVAGVIPALVASKQTYRHVWRRRPEVMAEKSWRGRGSWYAVLLGVYVLAWLIGEAIPVFRQLLGVIGAGFGTWFALGFPAVFALGLGLEGAGDSEMRGREGEGVRGRECRGVGRDGEGNGGRWGMRSRWKEVKRVGLVLLNVMIVGISAVLCVLGMYGSLKAIIENGSDRRPFSCANNT</sequence>
<evidence type="ECO:0000256" key="7">
    <source>
        <dbReference type="SAM" id="Phobius"/>
    </source>
</evidence>
<organism evidence="9 10">
    <name type="scientific">Hortaea werneckii</name>
    <name type="common">Black yeast</name>
    <name type="synonym">Cladosporium werneckii</name>
    <dbReference type="NCBI Taxonomy" id="91943"/>
    <lineage>
        <taxon>Eukaryota</taxon>
        <taxon>Fungi</taxon>
        <taxon>Dikarya</taxon>
        <taxon>Ascomycota</taxon>
        <taxon>Pezizomycotina</taxon>
        <taxon>Dothideomycetes</taxon>
        <taxon>Dothideomycetidae</taxon>
        <taxon>Mycosphaerellales</taxon>
        <taxon>Teratosphaeriaceae</taxon>
        <taxon>Hortaea</taxon>
    </lineage>
</organism>
<feature type="transmembrane region" description="Helical" evidence="7">
    <location>
        <begin position="321"/>
        <end position="340"/>
    </location>
</feature>
<dbReference type="Pfam" id="PF01490">
    <property type="entry name" value="Aa_trans"/>
    <property type="match status" value="2"/>
</dbReference>
<feature type="transmembrane region" description="Helical" evidence="7">
    <location>
        <begin position="210"/>
        <end position="230"/>
    </location>
</feature>
<feature type="transmembrane region" description="Helical" evidence="7">
    <location>
        <begin position="242"/>
        <end position="261"/>
    </location>
</feature>
<evidence type="ECO:0000256" key="1">
    <source>
        <dbReference type="ARBA" id="ARBA00004141"/>
    </source>
</evidence>
<feature type="transmembrane region" description="Helical" evidence="7">
    <location>
        <begin position="124"/>
        <end position="143"/>
    </location>
</feature>
<comment type="subcellular location">
    <subcellularLocation>
        <location evidence="1">Membrane</location>
        <topology evidence="1">Multi-pass membrane protein</topology>
    </subcellularLocation>
</comment>
<dbReference type="OrthoDB" id="294730at2759"/>
<keyword evidence="4 7" id="KW-1133">Transmembrane helix</keyword>
<feature type="transmembrane region" description="Helical" evidence="7">
    <location>
        <begin position="401"/>
        <end position="422"/>
    </location>
</feature>
<comment type="similarity">
    <text evidence="2">Belongs to the amino acid/polyamine transporter 2 family.</text>
</comment>
<feature type="compositionally biased region" description="Polar residues" evidence="6">
    <location>
        <begin position="45"/>
        <end position="54"/>
    </location>
</feature>
<feature type="transmembrane region" description="Helical" evidence="7">
    <location>
        <begin position="434"/>
        <end position="457"/>
    </location>
</feature>
<evidence type="ECO:0000259" key="8">
    <source>
        <dbReference type="Pfam" id="PF01490"/>
    </source>
</evidence>
<evidence type="ECO:0000256" key="5">
    <source>
        <dbReference type="ARBA" id="ARBA00023136"/>
    </source>
</evidence>
<proteinExistence type="inferred from homology"/>
<feature type="transmembrane region" description="Helical" evidence="7">
    <location>
        <begin position="155"/>
        <end position="174"/>
    </location>
</feature>
<dbReference type="AlphaFoldDB" id="A0A3M7IC27"/>
<feature type="compositionally biased region" description="Basic and acidic residues" evidence="6">
    <location>
        <begin position="14"/>
        <end position="43"/>
    </location>
</feature>
<feature type="compositionally biased region" description="Basic and acidic residues" evidence="6">
    <location>
        <begin position="81"/>
        <end position="93"/>
    </location>
</feature>
<evidence type="ECO:0000256" key="4">
    <source>
        <dbReference type="ARBA" id="ARBA00022989"/>
    </source>
</evidence>
<feature type="domain" description="Amino acid transporter transmembrane" evidence="8">
    <location>
        <begin position="278"/>
        <end position="453"/>
    </location>
</feature>
<evidence type="ECO:0000313" key="9">
    <source>
        <dbReference type="EMBL" id="RMZ23008.1"/>
    </source>
</evidence>
<keyword evidence="5 7" id="KW-0472">Membrane</keyword>
<dbReference type="GO" id="GO:0016020">
    <property type="term" value="C:membrane"/>
    <property type="evidence" value="ECO:0007669"/>
    <property type="project" value="UniProtKB-SubCell"/>
</dbReference>
<dbReference type="InterPro" id="IPR013057">
    <property type="entry name" value="AA_transpt_TM"/>
</dbReference>
<feature type="transmembrane region" description="Helical" evidence="7">
    <location>
        <begin position="281"/>
        <end position="301"/>
    </location>
</feature>
<accession>A0A3M7IC27</accession>
<comment type="caution">
    <text evidence="9">The sequence shown here is derived from an EMBL/GenBank/DDBJ whole genome shotgun (WGS) entry which is preliminary data.</text>
</comment>
<dbReference type="GO" id="GO:0015179">
    <property type="term" value="F:L-amino acid transmembrane transporter activity"/>
    <property type="evidence" value="ECO:0007669"/>
    <property type="project" value="TreeGrafter"/>
</dbReference>
<feature type="region of interest" description="Disordered" evidence="6">
    <location>
        <begin position="1"/>
        <end position="105"/>
    </location>
</feature>
<evidence type="ECO:0000313" key="10">
    <source>
        <dbReference type="Proteomes" id="UP000281677"/>
    </source>
</evidence>
<keyword evidence="3 7" id="KW-0812">Transmembrane</keyword>
<evidence type="ECO:0000256" key="2">
    <source>
        <dbReference type="ARBA" id="ARBA00008066"/>
    </source>
</evidence>
<protein>
    <recommendedName>
        <fullName evidence="8">Amino acid transporter transmembrane domain-containing protein</fullName>
    </recommendedName>
</protein>